<dbReference type="EMBL" id="JAVHNQ010000010">
    <property type="protein sequence ID" value="KAK6337938.1"/>
    <property type="molecule type" value="Genomic_DNA"/>
</dbReference>
<keyword evidence="2" id="KW-1185">Reference proteome</keyword>
<dbReference type="Proteomes" id="UP001375240">
    <property type="component" value="Unassembled WGS sequence"/>
</dbReference>
<accession>A0AAV9UCZ7</accession>
<dbReference type="AlphaFoldDB" id="A0AAV9UCZ7"/>
<organism evidence="1 2">
    <name type="scientific">Orbilia brochopaga</name>
    <dbReference type="NCBI Taxonomy" id="3140254"/>
    <lineage>
        <taxon>Eukaryota</taxon>
        <taxon>Fungi</taxon>
        <taxon>Dikarya</taxon>
        <taxon>Ascomycota</taxon>
        <taxon>Pezizomycotina</taxon>
        <taxon>Orbiliomycetes</taxon>
        <taxon>Orbiliales</taxon>
        <taxon>Orbiliaceae</taxon>
        <taxon>Orbilia</taxon>
    </lineage>
</organism>
<evidence type="ECO:0000313" key="2">
    <source>
        <dbReference type="Proteomes" id="UP001375240"/>
    </source>
</evidence>
<comment type="caution">
    <text evidence="1">The sequence shown here is derived from an EMBL/GenBank/DDBJ whole genome shotgun (WGS) entry which is preliminary data.</text>
</comment>
<reference evidence="1 2" key="1">
    <citation type="submission" date="2019-10" db="EMBL/GenBank/DDBJ databases">
        <authorList>
            <person name="Palmer J.M."/>
        </authorList>
    </citation>
    <scope>NUCLEOTIDE SEQUENCE [LARGE SCALE GENOMIC DNA]</scope>
    <source>
        <strain evidence="1 2">TWF696</strain>
    </source>
</reference>
<sequence>MAARLFSFVTRSSTHRGLTSFHGWNVNLRRRLLSSEPAGQTFLATLVTRDKASGAVTTHNTRVARVPGGTSVQIAREIGDIFKSAASTAASSGSSTSEKEALEVEDGEIGMVYDCSTRAFGLEGGRLPQLMLPEGAELLPPTADDKTVESTLYPGIDSHAIAINGTADDEQCRQIRGVYRVLAAAGSSEAVGVWG</sequence>
<gene>
    <name evidence="1" type="ORF">TWF696_001413</name>
</gene>
<proteinExistence type="predicted"/>
<protein>
    <submittedName>
        <fullName evidence="1">Uncharacterized protein</fullName>
    </submittedName>
</protein>
<evidence type="ECO:0000313" key="1">
    <source>
        <dbReference type="EMBL" id="KAK6337938.1"/>
    </source>
</evidence>
<name>A0AAV9UCZ7_9PEZI</name>